<comment type="function">
    <text evidence="5">Component of the SWR1 complex which mediates the ATP-dependent exchange of histone H2A for the H2A variant HZT1 leading to transcriptional regulation of selected genes by chromatin remodeling. Involved in chromosome stability.</text>
</comment>
<dbReference type="GO" id="GO:0005737">
    <property type="term" value="C:cytoplasm"/>
    <property type="evidence" value="ECO:0007669"/>
    <property type="project" value="UniProtKB-SubCell"/>
</dbReference>
<protein>
    <recommendedName>
        <fullName evidence="3">Actin-like protein ARP6</fullName>
    </recommendedName>
    <alternativeName>
        <fullName evidence="7">Actin-like protein arp6</fullName>
    </alternativeName>
</protein>
<evidence type="ECO:0000313" key="8">
    <source>
        <dbReference type="EMBL" id="ODV82979.1"/>
    </source>
</evidence>
<dbReference type="Gene3D" id="3.30.420.40">
    <property type="match status" value="2"/>
</dbReference>
<evidence type="ECO:0000256" key="1">
    <source>
        <dbReference type="ARBA" id="ARBA00004496"/>
    </source>
</evidence>
<accession>A0A1E4SU01</accession>
<dbReference type="InterPro" id="IPR004000">
    <property type="entry name" value="Actin"/>
</dbReference>
<evidence type="ECO:0000256" key="2">
    <source>
        <dbReference type="ARBA" id="ARBA00005665"/>
    </source>
</evidence>
<dbReference type="FunFam" id="3.90.640.10:FF:000014">
    <property type="entry name" value="Putative actin-related protein 6"/>
    <property type="match status" value="1"/>
</dbReference>
<evidence type="ECO:0000256" key="6">
    <source>
        <dbReference type="ARBA" id="ARBA00063309"/>
    </source>
</evidence>
<comment type="subcellular location">
    <subcellularLocation>
        <location evidence="1">Cytoplasm</location>
    </subcellularLocation>
</comment>
<dbReference type="InterPro" id="IPR043129">
    <property type="entry name" value="ATPase_NBD"/>
</dbReference>
<dbReference type="SMART" id="SM00268">
    <property type="entry name" value="ACTIN"/>
    <property type="match status" value="1"/>
</dbReference>
<reference evidence="9" key="1">
    <citation type="submission" date="2016-04" db="EMBL/GenBank/DDBJ databases">
        <title>Comparative genomics of biotechnologically important yeasts.</title>
        <authorList>
            <consortium name="DOE Joint Genome Institute"/>
            <person name="Riley R."/>
            <person name="Haridas S."/>
            <person name="Wolfe K.H."/>
            <person name="Lopes M.R."/>
            <person name="Hittinger C.T."/>
            <person name="Goker M."/>
            <person name="Salamov A."/>
            <person name="Wisecaver J."/>
            <person name="Long T.M."/>
            <person name="Aerts A.L."/>
            <person name="Barry K."/>
            <person name="Choi C."/>
            <person name="Clum A."/>
            <person name="Coughlan A.Y."/>
            <person name="Deshpande S."/>
            <person name="Douglass A.P."/>
            <person name="Hanson S.J."/>
            <person name="Klenk H.-P."/>
            <person name="Labutti K."/>
            <person name="Lapidus A."/>
            <person name="Lindquist E."/>
            <person name="Lipzen A."/>
            <person name="Meier-Kolthoff J.P."/>
            <person name="Ohm R.A."/>
            <person name="Otillar R.P."/>
            <person name="Pangilinan J."/>
            <person name="Peng Y."/>
            <person name="Rokas A."/>
            <person name="Rosa C.A."/>
            <person name="Scheuner C."/>
            <person name="Sibirny A.A."/>
            <person name="Slot J.C."/>
            <person name="Stielow J.B."/>
            <person name="Sun H."/>
            <person name="Kurtzman C.P."/>
            <person name="Blackwell M."/>
            <person name="Grigoriev I.V."/>
            <person name="Jeffries T.W."/>
        </authorList>
    </citation>
    <scope>NUCLEOTIDE SEQUENCE [LARGE SCALE GENOMIC DNA]</scope>
    <source>
        <strain evidence="9">NRRL YB-2248</strain>
    </source>
</reference>
<dbReference type="PANTHER" id="PTHR11937">
    <property type="entry name" value="ACTIN"/>
    <property type="match status" value="1"/>
</dbReference>
<comment type="subunit">
    <text evidence="6">Component of the SWR1 chromatin remodeling complex.</text>
</comment>
<dbReference type="OrthoDB" id="6220758at2759"/>
<dbReference type="AlphaFoldDB" id="A0A1E4SU01"/>
<sequence>MSKQIIIDNGTYSIKYGSILDDKPKHIQNCIIKTNDKKIYFGNSLNSKIPFQDPSSLIIKRPIENGQLTQWFLEKQIWDDEFDDYLYDSDLIYMETPVTFTKFQNMTDQVLFEEYGVNSLYRCSSASLVPWYTTTTKSTYNDFQLVIDSGFESTWVIPMVFGIPYTKGIKKMNIGGKFLNGYLREVISFRHYNVMDELLLVNDIKEKVCYISDDYDLSLKKIKEIKEKKTPKDSMSLNYILPDHKDSNYGYTLTNEQLSNLNYMDSQILKLSDERFSIPEVLFQPQLSGVYKSGIVKTIQESLNNIPDLLKPLLCANVACIGGNFNIPGFKERLTQELNKVIPINDEIKIFDNGNLDNSEIGWFAAKSFFNKNGFEKVCITKKEYDEFGPEYTQEKFGYKMS</sequence>
<dbReference type="GO" id="GO:0005634">
    <property type="term" value="C:nucleus"/>
    <property type="evidence" value="ECO:0007669"/>
    <property type="project" value="UniProtKB-ARBA"/>
</dbReference>
<evidence type="ECO:0000256" key="7">
    <source>
        <dbReference type="ARBA" id="ARBA00073820"/>
    </source>
</evidence>
<proteinExistence type="inferred from homology"/>
<organism evidence="8 9">
    <name type="scientific">[Candida] arabinofermentans NRRL YB-2248</name>
    <dbReference type="NCBI Taxonomy" id="983967"/>
    <lineage>
        <taxon>Eukaryota</taxon>
        <taxon>Fungi</taxon>
        <taxon>Dikarya</taxon>
        <taxon>Ascomycota</taxon>
        <taxon>Saccharomycotina</taxon>
        <taxon>Pichiomycetes</taxon>
        <taxon>Pichiales</taxon>
        <taxon>Pichiaceae</taxon>
        <taxon>Ogataea</taxon>
        <taxon>Ogataea/Candida clade</taxon>
    </lineage>
</organism>
<comment type="similarity">
    <text evidence="2">Belongs to the actin family. ARP6 subfamily.</text>
</comment>
<dbReference type="Proteomes" id="UP000094801">
    <property type="component" value="Unassembled WGS sequence"/>
</dbReference>
<evidence type="ECO:0000256" key="4">
    <source>
        <dbReference type="ARBA" id="ARBA00022490"/>
    </source>
</evidence>
<evidence type="ECO:0000256" key="5">
    <source>
        <dbReference type="ARBA" id="ARBA00025222"/>
    </source>
</evidence>
<dbReference type="CDD" id="cd10210">
    <property type="entry name" value="ASKHA_NBD_Arp6"/>
    <property type="match status" value="1"/>
</dbReference>
<dbReference type="Pfam" id="PF00022">
    <property type="entry name" value="Actin"/>
    <property type="match status" value="1"/>
</dbReference>
<evidence type="ECO:0000256" key="3">
    <source>
        <dbReference type="ARBA" id="ARBA00018633"/>
    </source>
</evidence>
<keyword evidence="4" id="KW-0963">Cytoplasm</keyword>
<name>A0A1E4SU01_9ASCO</name>
<evidence type="ECO:0000313" key="9">
    <source>
        <dbReference type="Proteomes" id="UP000094801"/>
    </source>
</evidence>
<dbReference type="STRING" id="983967.A0A1E4SU01"/>
<dbReference type="EMBL" id="KV453870">
    <property type="protein sequence ID" value="ODV82979.1"/>
    <property type="molecule type" value="Genomic_DNA"/>
</dbReference>
<gene>
    <name evidence="8" type="ORF">CANARDRAFT_107451</name>
</gene>
<dbReference type="Gene3D" id="3.90.640.10">
    <property type="entry name" value="Actin, Chain A, domain 4"/>
    <property type="match status" value="1"/>
</dbReference>
<dbReference type="SUPFAM" id="SSF53067">
    <property type="entry name" value="Actin-like ATPase domain"/>
    <property type="match status" value="2"/>
</dbReference>
<keyword evidence="9" id="KW-1185">Reference proteome</keyword>